<dbReference type="RefSeq" id="WP_104002307.1">
    <property type="nucleotide sequence ID" value="NZ_FNVQ01000001.1"/>
</dbReference>
<proteinExistence type="predicted"/>
<protein>
    <recommendedName>
        <fullName evidence="3">Lipoprotein</fullName>
    </recommendedName>
</protein>
<reference evidence="1 2" key="1">
    <citation type="submission" date="2016-10" db="EMBL/GenBank/DDBJ databases">
        <authorList>
            <person name="de Groot N.N."/>
        </authorList>
    </citation>
    <scope>NUCLEOTIDE SEQUENCE [LARGE SCALE GENOMIC DNA]</scope>
    <source>
        <strain evidence="1 2">DSM 22012</strain>
    </source>
</reference>
<evidence type="ECO:0008006" key="3">
    <source>
        <dbReference type="Google" id="ProtNLM"/>
    </source>
</evidence>
<name>A0A1H5XJ77_9GAMM</name>
<dbReference type="OrthoDB" id="5296954at2"/>
<dbReference type="Proteomes" id="UP000236745">
    <property type="component" value="Unassembled WGS sequence"/>
</dbReference>
<evidence type="ECO:0000313" key="1">
    <source>
        <dbReference type="EMBL" id="SEG11515.1"/>
    </source>
</evidence>
<dbReference type="InterPro" id="IPR024409">
    <property type="entry name" value="DUF3833"/>
</dbReference>
<evidence type="ECO:0000313" key="2">
    <source>
        <dbReference type="Proteomes" id="UP000236745"/>
    </source>
</evidence>
<gene>
    <name evidence="1" type="ORF">SAMN05444390_1011399</name>
</gene>
<keyword evidence="2" id="KW-1185">Reference proteome</keyword>
<dbReference type="EMBL" id="FNVQ01000001">
    <property type="protein sequence ID" value="SEG11515.1"/>
    <property type="molecule type" value="Genomic_DNA"/>
</dbReference>
<dbReference type="PROSITE" id="PS51257">
    <property type="entry name" value="PROKAR_LIPOPROTEIN"/>
    <property type="match status" value="1"/>
</dbReference>
<dbReference type="Pfam" id="PF12915">
    <property type="entry name" value="DUF3833"/>
    <property type="match status" value="1"/>
</dbReference>
<accession>A0A1H5XJ77</accession>
<sequence>MIPKIRLTRLSVALIGAVLIAGCSANLSDYRNEKPRLKLSEFFSGQLEAKGIVQDFTGKVVRRFSADIVGHWDENGRGVLDERFIYADGSEQTRCWRLAEDDRSGAYAYTGTAGDVVGEAAGSAEGNALNWQYKLRVPVSGKEWVLAMDDWMYLVDDRTLINRTQMSKWGLAVGEVTLYITKTDGSAQRPLSEDCTLD</sequence>
<organism evidence="1 2">
    <name type="scientific">Marinobacterium lutimaris</name>
    <dbReference type="NCBI Taxonomy" id="568106"/>
    <lineage>
        <taxon>Bacteria</taxon>
        <taxon>Pseudomonadati</taxon>
        <taxon>Pseudomonadota</taxon>
        <taxon>Gammaproteobacteria</taxon>
        <taxon>Oceanospirillales</taxon>
        <taxon>Oceanospirillaceae</taxon>
        <taxon>Marinobacterium</taxon>
    </lineage>
</organism>
<dbReference type="AlphaFoldDB" id="A0A1H5XJ77"/>